<organism evidence="1 2">
    <name type="scientific">Actinacidiphila guanduensis</name>
    <dbReference type="NCBI Taxonomy" id="310781"/>
    <lineage>
        <taxon>Bacteria</taxon>
        <taxon>Bacillati</taxon>
        <taxon>Actinomycetota</taxon>
        <taxon>Actinomycetes</taxon>
        <taxon>Kitasatosporales</taxon>
        <taxon>Streptomycetaceae</taxon>
        <taxon>Actinacidiphila</taxon>
    </lineage>
</organism>
<dbReference type="RefSeq" id="WP_093784416.1">
    <property type="nucleotide sequence ID" value="NZ_FNIE01000005.1"/>
</dbReference>
<dbReference type="InterPro" id="IPR011990">
    <property type="entry name" value="TPR-like_helical_dom_sf"/>
</dbReference>
<dbReference type="EMBL" id="FNIE01000005">
    <property type="protein sequence ID" value="SDN66482.1"/>
    <property type="molecule type" value="Genomic_DNA"/>
</dbReference>
<evidence type="ECO:0008006" key="3">
    <source>
        <dbReference type="Google" id="ProtNLM"/>
    </source>
</evidence>
<name>A0A1H0D8G3_9ACTN</name>
<protein>
    <recommendedName>
        <fullName evidence="3">Tat pathway signal protein</fullName>
    </recommendedName>
</protein>
<sequence>MAPSPSTRRNRRLEAVIAELGWTQDQLAVRIRRVAAEGGSDDLLRVSRSHVAQWLRGVQPRGRASQALCEALTRGLGRVVTPAELGLEAAVGLGVRPSDGDTLNALADLGGIDLDITRRHILVDGAYSVAGLAVPSGSWWQEQRERARARSSGRLLSVTPADVSAVREMTGFFSRRDQQRGGRSGRTALVAYLRYEVMGYLRGTYPSDALRAQMTSVVGELTYLAGWTAFDAGEHPLAQRYFSHALDLAAEADDAPLAGHIMRAMAHQALDLGHRAQALALATASVEGSRYTQAAAREKSLLGVVHARTLAAAGRRREAAAALIRAEDDLRAIDAGRPEPDRVFFFSRASLAHETARTLSDLGDLEGAEGEFHRSVRTRPAQSFARTHAVTLGYLGTVQIARGHLDTALATWNGALDAMGGVQSGRTREAVVRMRRTLSPFRARGGAAAARLDDRARAMLGHVG</sequence>
<dbReference type="Proteomes" id="UP000199341">
    <property type="component" value="Unassembled WGS sequence"/>
</dbReference>
<accession>A0A1H0D8G3</accession>
<dbReference type="InterPro" id="IPR001387">
    <property type="entry name" value="Cro/C1-type_HTH"/>
</dbReference>
<keyword evidence="2" id="KW-1185">Reference proteome</keyword>
<dbReference type="STRING" id="310781.SAMN05216259_105115"/>
<dbReference type="SUPFAM" id="SSF48452">
    <property type="entry name" value="TPR-like"/>
    <property type="match status" value="1"/>
</dbReference>
<dbReference type="CDD" id="cd00093">
    <property type="entry name" value="HTH_XRE"/>
    <property type="match status" value="1"/>
</dbReference>
<evidence type="ECO:0000313" key="1">
    <source>
        <dbReference type="EMBL" id="SDN66482.1"/>
    </source>
</evidence>
<dbReference type="OrthoDB" id="3213425at2"/>
<evidence type="ECO:0000313" key="2">
    <source>
        <dbReference type="Proteomes" id="UP000199341"/>
    </source>
</evidence>
<dbReference type="AlphaFoldDB" id="A0A1H0D8G3"/>
<proteinExistence type="predicted"/>
<reference evidence="1 2" key="1">
    <citation type="submission" date="2016-10" db="EMBL/GenBank/DDBJ databases">
        <authorList>
            <person name="de Groot N.N."/>
        </authorList>
    </citation>
    <scope>NUCLEOTIDE SEQUENCE [LARGE SCALE GENOMIC DNA]</scope>
    <source>
        <strain evidence="1 2">CGMCC 4.2022</strain>
    </source>
</reference>
<gene>
    <name evidence="1" type="ORF">SAMN05216259_105115</name>
</gene>
<dbReference type="Gene3D" id="1.25.40.10">
    <property type="entry name" value="Tetratricopeptide repeat domain"/>
    <property type="match status" value="1"/>
</dbReference>